<name>A0A494Y0U6_9BURK</name>
<proteinExistence type="predicted"/>
<sequence length="139" mass="14591">MTAEISERAGGELAAFDELARKAAAWDAQQASEPVAYVPIHPIHGALWANTVDTLDADRPSHYPVRPIAFADAAPQAAAPKQAEAPGLTEERAVIAACTAYNAYQRKHKGTLAAPDAMRVALSATRAIAAPQPAQPAKD</sequence>
<comment type="caution">
    <text evidence="1">The sequence shown here is derived from an EMBL/GenBank/DDBJ whole genome shotgun (WGS) entry which is preliminary data.</text>
</comment>
<accession>A0A494Y0U6</accession>
<dbReference type="AlphaFoldDB" id="A0A494Y0U6"/>
<dbReference type="EMBL" id="RBZU01000003">
    <property type="protein sequence ID" value="RKP56397.1"/>
    <property type="molecule type" value="Genomic_DNA"/>
</dbReference>
<dbReference type="Proteomes" id="UP000270342">
    <property type="component" value="Unassembled WGS sequence"/>
</dbReference>
<keyword evidence="2" id="KW-1185">Reference proteome</keyword>
<evidence type="ECO:0000313" key="2">
    <source>
        <dbReference type="Proteomes" id="UP000270342"/>
    </source>
</evidence>
<evidence type="ECO:0000313" key="1">
    <source>
        <dbReference type="EMBL" id="RKP56397.1"/>
    </source>
</evidence>
<organism evidence="1 2">
    <name type="scientific">Pararobbsia silviterrae</name>
    <dbReference type="NCBI Taxonomy" id="1792498"/>
    <lineage>
        <taxon>Bacteria</taxon>
        <taxon>Pseudomonadati</taxon>
        <taxon>Pseudomonadota</taxon>
        <taxon>Betaproteobacteria</taxon>
        <taxon>Burkholderiales</taxon>
        <taxon>Burkholderiaceae</taxon>
        <taxon>Pararobbsia</taxon>
    </lineage>
</organism>
<protein>
    <submittedName>
        <fullName evidence="1">Uncharacterized protein</fullName>
    </submittedName>
</protein>
<reference evidence="1 2" key="1">
    <citation type="submission" date="2018-10" db="EMBL/GenBank/DDBJ databases">
        <title>Robbsia sp. DHC34, isolated from soil.</title>
        <authorList>
            <person name="Gao Z.-H."/>
            <person name="Qiu L.-H."/>
        </authorList>
    </citation>
    <scope>NUCLEOTIDE SEQUENCE [LARGE SCALE GENOMIC DNA]</scope>
    <source>
        <strain evidence="1 2">DHC34</strain>
    </source>
</reference>
<gene>
    <name evidence="1" type="ORF">D7S86_08350</name>
</gene>